<gene>
    <name evidence="1" type="ORF">GTP38_23260</name>
</gene>
<reference evidence="1 2" key="1">
    <citation type="submission" date="2019-12" db="EMBL/GenBank/DDBJ databases">
        <title>Novel species isolated from a subtropical stream in China.</title>
        <authorList>
            <person name="Lu H."/>
        </authorList>
    </citation>
    <scope>NUCLEOTIDE SEQUENCE [LARGE SCALE GENOMIC DNA]</scope>
    <source>
        <strain evidence="1 2">FT94W</strain>
    </source>
</reference>
<sequence>MCDDLKAQVARLHLRPGDTLVISTERVLNREQRDRMREVLGTVLHGVPVLVADGGVRLSVIGRAWLGDRPDIDKVQQAHEATPIKATSSWTFDGWMAERIAKAHAELMAGPAYRGPGCRAG</sequence>
<accession>A0ABW9VC85</accession>
<name>A0ABW9VC85_9BURK</name>
<protein>
    <submittedName>
        <fullName evidence="1">Uncharacterized protein</fullName>
    </submittedName>
</protein>
<dbReference type="Proteomes" id="UP000449678">
    <property type="component" value="Unassembled WGS sequence"/>
</dbReference>
<proteinExistence type="predicted"/>
<dbReference type="RefSeq" id="WP_160992592.1">
    <property type="nucleotide sequence ID" value="NZ_WWCO01000025.1"/>
</dbReference>
<keyword evidence="2" id="KW-1185">Reference proteome</keyword>
<comment type="caution">
    <text evidence="1">The sequence shown here is derived from an EMBL/GenBank/DDBJ whole genome shotgun (WGS) entry which is preliminary data.</text>
</comment>
<organism evidence="1 2">
    <name type="scientific">Duganella lactea</name>
    <dbReference type="NCBI Taxonomy" id="2692173"/>
    <lineage>
        <taxon>Bacteria</taxon>
        <taxon>Pseudomonadati</taxon>
        <taxon>Pseudomonadota</taxon>
        <taxon>Betaproteobacteria</taxon>
        <taxon>Burkholderiales</taxon>
        <taxon>Oxalobacteraceae</taxon>
        <taxon>Telluria group</taxon>
        <taxon>Duganella</taxon>
    </lineage>
</organism>
<dbReference type="EMBL" id="WWCO01000025">
    <property type="protein sequence ID" value="MYM37249.1"/>
    <property type="molecule type" value="Genomic_DNA"/>
</dbReference>
<evidence type="ECO:0000313" key="1">
    <source>
        <dbReference type="EMBL" id="MYM37249.1"/>
    </source>
</evidence>
<evidence type="ECO:0000313" key="2">
    <source>
        <dbReference type="Proteomes" id="UP000449678"/>
    </source>
</evidence>